<comment type="caution">
    <text evidence="1">The sequence shown here is derived from an EMBL/GenBank/DDBJ whole genome shotgun (WGS) entry which is preliminary data.</text>
</comment>
<proteinExistence type="predicted"/>
<accession>A0ABQ9G9V7</accession>
<keyword evidence="2" id="KW-1185">Reference proteome</keyword>
<gene>
    <name evidence="1" type="ORF">PR048_030770</name>
</gene>
<sequence>MLDMTHHRRANTGPAEIAIAGWSPGRRHWRERRGWPQHAQKDRACPPAHYVRKSVWGCFSVVGDLGPRKSPLAASCRQPGCASYLHCHTAGTLRHYNKPYPEIIKRAYQGHIV</sequence>
<organism evidence="1 2">
    <name type="scientific">Dryococelus australis</name>
    <dbReference type="NCBI Taxonomy" id="614101"/>
    <lineage>
        <taxon>Eukaryota</taxon>
        <taxon>Metazoa</taxon>
        <taxon>Ecdysozoa</taxon>
        <taxon>Arthropoda</taxon>
        <taxon>Hexapoda</taxon>
        <taxon>Insecta</taxon>
        <taxon>Pterygota</taxon>
        <taxon>Neoptera</taxon>
        <taxon>Polyneoptera</taxon>
        <taxon>Phasmatodea</taxon>
        <taxon>Verophasmatodea</taxon>
        <taxon>Anareolatae</taxon>
        <taxon>Phasmatidae</taxon>
        <taxon>Eurycanthinae</taxon>
        <taxon>Dryococelus</taxon>
    </lineage>
</organism>
<evidence type="ECO:0000313" key="2">
    <source>
        <dbReference type="Proteomes" id="UP001159363"/>
    </source>
</evidence>
<protein>
    <submittedName>
        <fullName evidence="1">Uncharacterized protein</fullName>
    </submittedName>
</protein>
<evidence type="ECO:0000313" key="1">
    <source>
        <dbReference type="EMBL" id="KAJ8869198.1"/>
    </source>
</evidence>
<dbReference type="Proteomes" id="UP001159363">
    <property type="component" value="Chromosome 13"/>
</dbReference>
<dbReference type="EMBL" id="JARBHB010000014">
    <property type="protein sequence ID" value="KAJ8869198.1"/>
    <property type="molecule type" value="Genomic_DNA"/>
</dbReference>
<reference evidence="1 2" key="1">
    <citation type="submission" date="2023-02" db="EMBL/GenBank/DDBJ databases">
        <title>LHISI_Scaffold_Assembly.</title>
        <authorList>
            <person name="Stuart O.P."/>
            <person name="Cleave R."/>
            <person name="Magrath M.J.L."/>
            <person name="Mikheyev A.S."/>
        </authorList>
    </citation>
    <scope>NUCLEOTIDE SEQUENCE [LARGE SCALE GENOMIC DNA]</scope>
    <source>
        <strain evidence="1">Daus_M_001</strain>
        <tissue evidence="1">Leg muscle</tissue>
    </source>
</reference>
<name>A0ABQ9G9V7_9NEOP</name>